<dbReference type="Pfam" id="PF00440">
    <property type="entry name" value="TetR_N"/>
    <property type="match status" value="1"/>
</dbReference>
<evidence type="ECO:0000313" key="5">
    <source>
        <dbReference type="Proteomes" id="UP000001635"/>
    </source>
</evidence>
<dbReference type="PANTHER" id="PTHR30328:SF54">
    <property type="entry name" value="HTH-TYPE TRANSCRIPTIONAL REPRESSOR SCO4008"/>
    <property type="match status" value="1"/>
</dbReference>
<sequence>MGTRENIIRVALDNFLVFGVRAVTMDEIAKLAGISKKTIYEEFSSKEELVNATVDETIMEYKCDIEEMQRTDVSAIDHLLLMTKYLREKFTRMNPLLLHDIQRFYPKCWNKISEFKTSKVLQNLTMVLEQGKASGDFRREIDSELLAYMRMDQITNAFVLQKSKSNFSLLECQLAVLDHFIHGILTDQGRSNYYKKLLSSD</sequence>
<dbReference type="KEGG" id="cmr:Cycma_3382"/>
<dbReference type="GO" id="GO:0003677">
    <property type="term" value="F:DNA binding"/>
    <property type="evidence" value="ECO:0007669"/>
    <property type="project" value="UniProtKB-UniRule"/>
</dbReference>
<dbReference type="InterPro" id="IPR050109">
    <property type="entry name" value="HTH-type_TetR-like_transc_reg"/>
</dbReference>
<dbReference type="SUPFAM" id="SSF46689">
    <property type="entry name" value="Homeodomain-like"/>
    <property type="match status" value="1"/>
</dbReference>
<dbReference type="eggNOG" id="COG1309">
    <property type="taxonomic scope" value="Bacteria"/>
</dbReference>
<evidence type="ECO:0000259" key="3">
    <source>
        <dbReference type="PROSITE" id="PS50977"/>
    </source>
</evidence>
<dbReference type="Gene3D" id="1.10.10.60">
    <property type="entry name" value="Homeodomain-like"/>
    <property type="match status" value="1"/>
</dbReference>
<protein>
    <submittedName>
        <fullName evidence="4">Regulatory protein TetR</fullName>
    </submittedName>
</protein>
<dbReference type="AlphaFoldDB" id="G0IWB7"/>
<evidence type="ECO:0000256" key="1">
    <source>
        <dbReference type="ARBA" id="ARBA00023125"/>
    </source>
</evidence>
<dbReference type="Gene3D" id="1.10.357.10">
    <property type="entry name" value="Tetracycline Repressor, domain 2"/>
    <property type="match status" value="1"/>
</dbReference>
<dbReference type="InterPro" id="IPR009057">
    <property type="entry name" value="Homeodomain-like_sf"/>
</dbReference>
<dbReference type="InterPro" id="IPR001647">
    <property type="entry name" value="HTH_TetR"/>
</dbReference>
<keyword evidence="1 2" id="KW-0238">DNA-binding</keyword>
<dbReference type="PRINTS" id="PR00455">
    <property type="entry name" value="HTHTETR"/>
</dbReference>
<feature type="domain" description="HTH tetR-type" evidence="3">
    <location>
        <begin position="1"/>
        <end position="61"/>
    </location>
</feature>
<feature type="DNA-binding region" description="H-T-H motif" evidence="2">
    <location>
        <begin position="24"/>
        <end position="43"/>
    </location>
</feature>
<keyword evidence="5" id="KW-1185">Reference proteome</keyword>
<dbReference type="RefSeq" id="WP_014021395.1">
    <property type="nucleotide sequence ID" value="NC_015914.1"/>
</dbReference>
<organism evidence="4 5">
    <name type="scientific">Cyclobacterium marinum (strain ATCC 25205 / DSM 745 / LMG 13164 / NCIMB 1802)</name>
    <name type="common">Flectobacillus marinus</name>
    <dbReference type="NCBI Taxonomy" id="880070"/>
    <lineage>
        <taxon>Bacteria</taxon>
        <taxon>Pseudomonadati</taxon>
        <taxon>Bacteroidota</taxon>
        <taxon>Cytophagia</taxon>
        <taxon>Cytophagales</taxon>
        <taxon>Cyclobacteriaceae</taxon>
        <taxon>Cyclobacterium</taxon>
    </lineage>
</organism>
<accession>G0IWB7</accession>
<dbReference type="HOGENOM" id="CLU_069356_30_0_10"/>
<dbReference type="OrthoDB" id="881297at2"/>
<dbReference type="PROSITE" id="PS50977">
    <property type="entry name" value="HTH_TETR_2"/>
    <property type="match status" value="1"/>
</dbReference>
<gene>
    <name evidence="4" type="ordered locus">Cycma_3382</name>
</gene>
<name>G0IWB7_CYCMS</name>
<evidence type="ECO:0000256" key="2">
    <source>
        <dbReference type="PROSITE-ProRule" id="PRU00335"/>
    </source>
</evidence>
<proteinExistence type="predicted"/>
<dbReference type="PANTHER" id="PTHR30328">
    <property type="entry name" value="TRANSCRIPTIONAL REPRESSOR"/>
    <property type="match status" value="1"/>
</dbReference>
<dbReference type="InterPro" id="IPR036271">
    <property type="entry name" value="Tet_transcr_reg_TetR-rel_C_sf"/>
</dbReference>
<dbReference type="SUPFAM" id="SSF48498">
    <property type="entry name" value="Tetracyclin repressor-like, C-terminal domain"/>
    <property type="match status" value="1"/>
</dbReference>
<dbReference type="EMBL" id="CP002955">
    <property type="protein sequence ID" value="AEL27105.1"/>
    <property type="molecule type" value="Genomic_DNA"/>
</dbReference>
<reference evidence="5" key="1">
    <citation type="submission" date="2011-07" db="EMBL/GenBank/DDBJ databases">
        <title>The complete genome of Cyclobacterium marinum DSM 745.</title>
        <authorList>
            <person name="Lucas S."/>
            <person name="Han J."/>
            <person name="Lapidus A."/>
            <person name="Bruce D."/>
            <person name="Goodwin L."/>
            <person name="Pitluck S."/>
            <person name="Peters L."/>
            <person name="Kyrpides N."/>
            <person name="Mavromatis K."/>
            <person name="Ivanova N."/>
            <person name="Ovchinnikova G."/>
            <person name="Chertkov O."/>
            <person name="Detter J.C."/>
            <person name="Tapia R."/>
            <person name="Han C."/>
            <person name="Land M."/>
            <person name="Hauser L."/>
            <person name="Markowitz V."/>
            <person name="Cheng J.-F."/>
            <person name="Hugenholtz P."/>
            <person name="Woyke T."/>
            <person name="Wu D."/>
            <person name="Tindall B."/>
            <person name="Schuetze A."/>
            <person name="Brambilla E."/>
            <person name="Klenk H.-P."/>
            <person name="Eisen J.A."/>
        </authorList>
    </citation>
    <scope>NUCLEOTIDE SEQUENCE [LARGE SCALE GENOMIC DNA]</scope>
    <source>
        <strain evidence="5">ATCC 25205 / DSM 745 / LMG 13164 / NCIMB 1802</strain>
    </source>
</reference>
<dbReference type="Proteomes" id="UP000001635">
    <property type="component" value="Chromosome"/>
</dbReference>
<evidence type="ECO:0000313" key="4">
    <source>
        <dbReference type="EMBL" id="AEL27105.1"/>
    </source>
</evidence>